<dbReference type="EMBL" id="LJGT01000038">
    <property type="protein sequence ID" value="OEU90511.1"/>
    <property type="molecule type" value="Genomic_DNA"/>
</dbReference>
<feature type="domain" description="Type II secretion system protein GspF" evidence="7">
    <location>
        <begin position="143"/>
        <end position="265"/>
    </location>
</feature>
<protein>
    <recommendedName>
        <fullName evidence="7">Type II secretion system protein GspF domain-containing protein</fullName>
    </recommendedName>
</protein>
<gene>
    <name evidence="8" type="ORF">AN215_13885</name>
</gene>
<dbReference type="PANTHER" id="PTHR35007">
    <property type="entry name" value="INTEGRAL MEMBRANE PROTEIN-RELATED"/>
    <property type="match status" value="1"/>
</dbReference>
<evidence type="ECO:0000259" key="7">
    <source>
        <dbReference type="Pfam" id="PF00482"/>
    </source>
</evidence>
<evidence type="ECO:0000256" key="2">
    <source>
        <dbReference type="ARBA" id="ARBA00022475"/>
    </source>
</evidence>
<dbReference type="Proteomes" id="UP000176087">
    <property type="component" value="Unassembled WGS sequence"/>
</dbReference>
<comment type="subcellular location">
    <subcellularLocation>
        <location evidence="1">Cell membrane</location>
        <topology evidence="1">Multi-pass membrane protein</topology>
    </subcellularLocation>
</comment>
<dbReference type="InterPro" id="IPR018076">
    <property type="entry name" value="T2SS_GspF_dom"/>
</dbReference>
<feature type="transmembrane region" description="Helical" evidence="6">
    <location>
        <begin position="244"/>
        <end position="270"/>
    </location>
</feature>
<dbReference type="GO" id="GO:0005886">
    <property type="term" value="C:plasma membrane"/>
    <property type="evidence" value="ECO:0007669"/>
    <property type="project" value="UniProtKB-SubCell"/>
</dbReference>
<feature type="transmembrane region" description="Helical" evidence="6">
    <location>
        <begin position="82"/>
        <end position="110"/>
    </location>
</feature>
<organism evidence="8 9">
    <name type="scientific">Streptomyces abyssalis</name>
    <dbReference type="NCBI Taxonomy" id="933944"/>
    <lineage>
        <taxon>Bacteria</taxon>
        <taxon>Bacillati</taxon>
        <taxon>Actinomycetota</taxon>
        <taxon>Actinomycetes</taxon>
        <taxon>Kitasatosporales</taxon>
        <taxon>Streptomycetaceae</taxon>
        <taxon>Streptomyces</taxon>
    </lineage>
</organism>
<evidence type="ECO:0000256" key="1">
    <source>
        <dbReference type="ARBA" id="ARBA00004651"/>
    </source>
</evidence>
<dbReference type="PANTHER" id="PTHR35007:SF3">
    <property type="entry name" value="POSSIBLE CONSERVED ALANINE RICH MEMBRANE PROTEIN"/>
    <property type="match status" value="1"/>
</dbReference>
<evidence type="ECO:0000256" key="4">
    <source>
        <dbReference type="ARBA" id="ARBA00022989"/>
    </source>
</evidence>
<keyword evidence="9" id="KW-1185">Reference proteome</keyword>
<evidence type="ECO:0000256" key="3">
    <source>
        <dbReference type="ARBA" id="ARBA00022692"/>
    </source>
</evidence>
<evidence type="ECO:0000256" key="6">
    <source>
        <dbReference type="SAM" id="Phobius"/>
    </source>
</evidence>
<keyword evidence="2" id="KW-1003">Cell membrane</keyword>
<dbReference type="Pfam" id="PF00482">
    <property type="entry name" value="T2SSF"/>
    <property type="match status" value="1"/>
</dbReference>
<proteinExistence type="predicted"/>
<dbReference type="RefSeq" id="WP_216093801.1">
    <property type="nucleotide sequence ID" value="NZ_LJGS01000036.1"/>
</dbReference>
<dbReference type="PATRIC" id="fig|933944.5.peg.5853"/>
<keyword evidence="5 6" id="KW-0472">Membrane</keyword>
<dbReference type="AlphaFoldDB" id="A0A1E7JQE2"/>
<evidence type="ECO:0000313" key="9">
    <source>
        <dbReference type="Proteomes" id="UP000176087"/>
    </source>
</evidence>
<accession>A0A1E7JQE2</accession>
<reference evidence="8 9" key="1">
    <citation type="journal article" date="2016" name="Front. Microbiol.">
        <title>Comparative Genomics Analysis of Streptomyces Species Reveals Their Adaptation to the Marine Environment and Their Diversity at the Genomic Level.</title>
        <authorList>
            <person name="Tian X."/>
            <person name="Zhang Z."/>
            <person name="Yang T."/>
            <person name="Chen M."/>
            <person name="Li J."/>
            <person name="Chen F."/>
            <person name="Yang J."/>
            <person name="Li W."/>
            <person name="Zhang B."/>
            <person name="Zhang Z."/>
            <person name="Wu J."/>
            <person name="Zhang C."/>
            <person name="Long L."/>
            <person name="Xiao J."/>
        </authorList>
    </citation>
    <scope>NUCLEOTIDE SEQUENCE [LARGE SCALE GENOMIC DNA]</scope>
    <source>
        <strain evidence="8 9">SCSIO 10390</strain>
    </source>
</reference>
<sequence length="277" mass="28802">MSVGGSSGLVGWTLMWTTLLGSAGCAAASSWESWRGRGVRHRTRALLAQPEPARTGGKWRRVLADGVRWPARRFGRRRLREAAAALGVGAFVAVVVGGAAGWLLACVGAYGVRWWMRRRAADEAGAEERAAARAAAEQLPLAAELIAACLAAGSGPAQASDAVGRSLGGPLGTRLIRTATELRLGAEPAAAWAHFASLPGSEGFVRCMERAGTAGAPAVDQVTRLTRELRARRARDASARARRAAVLVTGPLGLCFLPAFLAVGVAPVVLGLARSLL</sequence>
<name>A0A1E7JQE2_9ACTN</name>
<dbReference type="STRING" id="933944.AN215_13885"/>
<keyword evidence="3 6" id="KW-0812">Transmembrane</keyword>
<keyword evidence="4 6" id="KW-1133">Transmembrane helix</keyword>
<evidence type="ECO:0000256" key="5">
    <source>
        <dbReference type="ARBA" id="ARBA00023136"/>
    </source>
</evidence>
<evidence type="ECO:0000313" key="8">
    <source>
        <dbReference type="EMBL" id="OEU90511.1"/>
    </source>
</evidence>
<comment type="caution">
    <text evidence="8">The sequence shown here is derived from an EMBL/GenBank/DDBJ whole genome shotgun (WGS) entry which is preliminary data.</text>
</comment>